<dbReference type="Gene3D" id="3.40.50.720">
    <property type="entry name" value="NAD(P)-binding Rossmann-like Domain"/>
    <property type="match status" value="1"/>
</dbReference>
<name>B9RY69_RICCO</name>
<dbReference type="InParanoid" id="B9RY69"/>
<reference evidence="2" key="1">
    <citation type="journal article" date="2010" name="Nat. Biotechnol.">
        <title>Draft genome sequence of the oilseed species Ricinus communis.</title>
        <authorList>
            <person name="Chan A.P."/>
            <person name="Crabtree J."/>
            <person name="Zhao Q."/>
            <person name="Lorenzi H."/>
            <person name="Orvis J."/>
            <person name="Puiu D."/>
            <person name="Melake-Berhan A."/>
            <person name="Jones K.M."/>
            <person name="Redman J."/>
            <person name="Chen G."/>
            <person name="Cahoon E.B."/>
            <person name="Gedil M."/>
            <person name="Stanke M."/>
            <person name="Haas B.J."/>
            <person name="Wortman J.R."/>
            <person name="Fraser-Liggett C.M."/>
            <person name="Ravel J."/>
            <person name="Rabinowicz P.D."/>
        </authorList>
    </citation>
    <scope>NUCLEOTIDE SEQUENCE [LARGE SCALE GENOMIC DNA]</scope>
    <source>
        <strain evidence="2">cv. Hale</strain>
    </source>
</reference>
<sequence>MGPFECFGKISSLELPWHEDLPRLNAINFYYTLEDVLFEEVQKKEGLTWSIHRPGEIEMRGMVTEMHLMQI</sequence>
<gene>
    <name evidence="1" type="ORF">RCOM_0810730</name>
</gene>
<accession>B9RY69</accession>
<dbReference type="PANTHER" id="PTHR32487:SF31">
    <property type="entry name" value="NAD-DEPENDENT EPIMERASE_DEHYDRATASE DOMAIN-CONTAINING PROTEIN"/>
    <property type="match status" value="1"/>
</dbReference>
<keyword evidence="2" id="KW-1185">Reference proteome</keyword>
<evidence type="ECO:0000313" key="1">
    <source>
        <dbReference type="EMBL" id="EEF43578.1"/>
    </source>
</evidence>
<organism evidence="1 2">
    <name type="scientific">Ricinus communis</name>
    <name type="common">Castor bean</name>
    <dbReference type="NCBI Taxonomy" id="3988"/>
    <lineage>
        <taxon>Eukaryota</taxon>
        <taxon>Viridiplantae</taxon>
        <taxon>Streptophyta</taxon>
        <taxon>Embryophyta</taxon>
        <taxon>Tracheophyta</taxon>
        <taxon>Spermatophyta</taxon>
        <taxon>Magnoliopsida</taxon>
        <taxon>eudicotyledons</taxon>
        <taxon>Gunneridae</taxon>
        <taxon>Pentapetalae</taxon>
        <taxon>rosids</taxon>
        <taxon>fabids</taxon>
        <taxon>Malpighiales</taxon>
        <taxon>Euphorbiaceae</taxon>
        <taxon>Acalyphoideae</taxon>
        <taxon>Acalypheae</taxon>
        <taxon>Ricinus</taxon>
    </lineage>
</organism>
<dbReference type="PANTHER" id="PTHR32487">
    <property type="entry name" value="3-OXO-DELTA(4,5)-STEROID 5-BETA-REDUCTASE"/>
    <property type="match status" value="1"/>
</dbReference>
<dbReference type="STRING" id="3988.B9RY69"/>
<dbReference type="AlphaFoldDB" id="B9RY69"/>
<protein>
    <submittedName>
        <fullName evidence="1">Uncharacterized protein</fullName>
    </submittedName>
</protein>
<proteinExistence type="predicted"/>
<dbReference type="EMBL" id="EQ973830">
    <property type="protein sequence ID" value="EEF43578.1"/>
    <property type="molecule type" value="Genomic_DNA"/>
</dbReference>
<evidence type="ECO:0000313" key="2">
    <source>
        <dbReference type="Proteomes" id="UP000008311"/>
    </source>
</evidence>
<dbReference type="Proteomes" id="UP000008311">
    <property type="component" value="Unassembled WGS sequence"/>
</dbReference>